<protein>
    <submittedName>
        <fullName evidence="1">Uncharacterized protein</fullName>
    </submittedName>
</protein>
<dbReference type="Proteomes" id="UP000016934">
    <property type="component" value="Unassembled WGS sequence"/>
</dbReference>
<name>M2TK56_COCSN</name>
<organism evidence="1 2">
    <name type="scientific">Cochliobolus sativus (strain ND90Pr / ATCC 201652)</name>
    <name type="common">Common root rot and spot blotch fungus</name>
    <name type="synonym">Bipolaris sorokiniana</name>
    <dbReference type="NCBI Taxonomy" id="665912"/>
    <lineage>
        <taxon>Eukaryota</taxon>
        <taxon>Fungi</taxon>
        <taxon>Dikarya</taxon>
        <taxon>Ascomycota</taxon>
        <taxon>Pezizomycotina</taxon>
        <taxon>Dothideomycetes</taxon>
        <taxon>Pleosporomycetidae</taxon>
        <taxon>Pleosporales</taxon>
        <taxon>Pleosporineae</taxon>
        <taxon>Pleosporaceae</taxon>
        <taxon>Bipolaris</taxon>
    </lineage>
</organism>
<reference evidence="2" key="2">
    <citation type="journal article" date="2013" name="PLoS Genet.">
        <title>Comparative genome structure, secondary metabolite, and effector coding capacity across Cochliobolus pathogens.</title>
        <authorList>
            <person name="Condon B.J."/>
            <person name="Leng Y."/>
            <person name="Wu D."/>
            <person name="Bushley K.E."/>
            <person name="Ohm R.A."/>
            <person name="Otillar R."/>
            <person name="Martin J."/>
            <person name="Schackwitz W."/>
            <person name="Grimwood J."/>
            <person name="MohdZainudin N."/>
            <person name="Xue C."/>
            <person name="Wang R."/>
            <person name="Manning V.A."/>
            <person name="Dhillon B."/>
            <person name="Tu Z.J."/>
            <person name="Steffenson B.J."/>
            <person name="Salamov A."/>
            <person name="Sun H."/>
            <person name="Lowry S."/>
            <person name="LaButti K."/>
            <person name="Han J."/>
            <person name="Copeland A."/>
            <person name="Lindquist E."/>
            <person name="Barry K."/>
            <person name="Schmutz J."/>
            <person name="Baker S.E."/>
            <person name="Ciuffetti L.M."/>
            <person name="Grigoriev I.V."/>
            <person name="Zhong S."/>
            <person name="Turgeon B.G."/>
        </authorList>
    </citation>
    <scope>NUCLEOTIDE SEQUENCE [LARGE SCALE GENOMIC DNA]</scope>
    <source>
        <strain evidence="2">ND90Pr / ATCC 201652</strain>
    </source>
</reference>
<dbReference type="KEGG" id="bsc:COCSADRAFT_341569"/>
<dbReference type="RefSeq" id="XP_007694846.1">
    <property type="nucleotide sequence ID" value="XM_007696656.1"/>
</dbReference>
<evidence type="ECO:0000313" key="1">
    <source>
        <dbReference type="EMBL" id="EMD69556.1"/>
    </source>
</evidence>
<sequence>MLRRGSLLATTPTREPCMFPRQERRLDLSIPSNIGFPYTISHSSPFRYRALRAAIDGLLTSNPHVCYLTHPRQQKKMPPRVKKRTDNGDVVLQLNRWVLHASWTPLHPPISVIGSAGETGDLECTPPCHTPAIPCIQHDAYSVSVHVRVGADPA</sequence>
<dbReference type="EMBL" id="KB445637">
    <property type="protein sequence ID" value="EMD69556.1"/>
    <property type="molecule type" value="Genomic_DNA"/>
</dbReference>
<accession>M2TK56</accession>
<dbReference type="HOGENOM" id="CLU_161482_0_0_1"/>
<dbReference type="GeneID" id="19137487"/>
<keyword evidence="2" id="KW-1185">Reference proteome</keyword>
<evidence type="ECO:0000313" key="2">
    <source>
        <dbReference type="Proteomes" id="UP000016934"/>
    </source>
</evidence>
<proteinExistence type="predicted"/>
<dbReference type="AlphaFoldDB" id="M2TK56"/>
<reference evidence="1 2" key="1">
    <citation type="journal article" date="2012" name="PLoS Pathog.">
        <title>Diverse lifestyles and strategies of plant pathogenesis encoded in the genomes of eighteen Dothideomycetes fungi.</title>
        <authorList>
            <person name="Ohm R.A."/>
            <person name="Feau N."/>
            <person name="Henrissat B."/>
            <person name="Schoch C.L."/>
            <person name="Horwitz B.A."/>
            <person name="Barry K.W."/>
            <person name="Condon B.J."/>
            <person name="Copeland A.C."/>
            <person name="Dhillon B."/>
            <person name="Glaser F."/>
            <person name="Hesse C.N."/>
            <person name="Kosti I."/>
            <person name="LaButti K."/>
            <person name="Lindquist E.A."/>
            <person name="Lucas S."/>
            <person name="Salamov A.A."/>
            <person name="Bradshaw R.E."/>
            <person name="Ciuffetti L."/>
            <person name="Hamelin R.C."/>
            <person name="Kema G.H.J."/>
            <person name="Lawrence C."/>
            <person name="Scott J.A."/>
            <person name="Spatafora J.W."/>
            <person name="Turgeon B.G."/>
            <person name="de Wit P.J.G.M."/>
            <person name="Zhong S."/>
            <person name="Goodwin S.B."/>
            <person name="Grigoriev I.V."/>
        </authorList>
    </citation>
    <scope>NUCLEOTIDE SEQUENCE [LARGE SCALE GENOMIC DNA]</scope>
    <source>
        <strain evidence="2">ND90Pr / ATCC 201652</strain>
    </source>
</reference>
<dbReference type="OrthoDB" id="10314795at2759"/>
<dbReference type="OMA" id="CHTPAIP"/>
<gene>
    <name evidence="1" type="ORF">COCSADRAFT_341569</name>
</gene>